<dbReference type="HOGENOM" id="CLU_1963653_0_0_1"/>
<protein>
    <submittedName>
        <fullName evidence="1">AlNc14C47G3810 protein</fullName>
    </submittedName>
</protein>
<dbReference type="EMBL" id="FR824092">
    <property type="protein sequence ID" value="CCA18270.1"/>
    <property type="molecule type" value="Genomic_DNA"/>
</dbReference>
<accession>F0WAU8</accession>
<organism evidence="1">
    <name type="scientific">Albugo laibachii Nc14</name>
    <dbReference type="NCBI Taxonomy" id="890382"/>
    <lineage>
        <taxon>Eukaryota</taxon>
        <taxon>Sar</taxon>
        <taxon>Stramenopiles</taxon>
        <taxon>Oomycota</taxon>
        <taxon>Peronosporomycetes</taxon>
        <taxon>Albuginales</taxon>
        <taxon>Albuginaceae</taxon>
        <taxon>Albugo</taxon>
    </lineage>
</organism>
<proteinExistence type="predicted"/>
<sequence length="128" mass="14950">MSLRACDGEFYKSALAKYYLQGEYSVNIRSTTQANYRKRRAARLRTERLVQARTGQRPPQYYNIRDKIRASIHITHFPSTSLTLFNLIGQIFSYHSRPYGSLEEAKLAIEEHARKPIRLKWVSNVEGK</sequence>
<dbReference type="AlphaFoldDB" id="F0WAU8"/>
<evidence type="ECO:0000313" key="1">
    <source>
        <dbReference type="EMBL" id="CCA18270.1"/>
    </source>
</evidence>
<reference evidence="1" key="2">
    <citation type="submission" date="2011-02" db="EMBL/GenBank/DDBJ databases">
        <authorList>
            <person name="MacLean D."/>
        </authorList>
    </citation>
    <scope>NUCLEOTIDE SEQUENCE</scope>
</reference>
<gene>
    <name evidence="1" type="primary">AlNc14C47G3810</name>
    <name evidence="1" type="ORF">ALNC14_044130</name>
</gene>
<reference evidence="1" key="1">
    <citation type="journal article" date="2011" name="PLoS Biol.">
        <title>Gene gain and loss during evolution of obligate parasitism in the white rust pathogen of Arabidopsis thaliana.</title>
        <authorList>
            <person name="Kemen E."/>
            <person name="Gardiner A."/>
            <person name="Schultz-Larsen T."/>
            <person name="Kemen A.C."/>
            <person name="Balmuth A.L."/>
            <person name="Robert-Seilaniantz A."/>
            <person name="Bailey K."/>
            <person name="Holub E."/>
            <person name="Studholme D.J."/>
            <person name="Maclean D."/>
            <person name="Jones J.D."/>
        </authorList>
    </citation>
    <scope>NUCLEOTIDE SEQUENCE</scope>
</reference>
<name>F0WAU8_9STRA</name>